<proteinExistence type="predicted"/>
<sequence>MAKKLIKEIRPYVKLYRDTNNGIAWIEDGSTGLGISVHPNLDKSGSVTGMKKLGYWDKSDRIVLSHGWKYNIDRFVCDKKNDLEMIVADECMCRACLKRRGA</sequence>
<dbReference type="RefSeq" id="WP_117802146.1">
    <property type="nucleotide sequence ID" value="NZ_JAAITR010000007.1"/>
</dbReference>
<dbReference type="Proteomes" id="UP001199915">
    <property type="component" value="Unassembled WGS sequence"/>
</dbReference>
<dbReference type="AlphaFoldDB" id="A0AAE3F6I8"/>
<organism evidence="1 2">
    <name type="scientific">Fusicatenibacter saccharivorans</name>
    <dbReference type="NCBI Taxonomy" id="1150298"/>
    <lineage>
        <taxon>Bacteria</taxon>
        <taxon>Bacillati</taxon>
        <taxon>Bacillota</taxon>
        <taxon>Clostridia</taxon>
        <taxon>Lachnospirales</taxon>
        <taxon>Lachnospiraceae</taxon>
        <taxon>Fusicatenibacter</taxon>
    </lineage>
</organism>
<evidence type="ECO:0000313" key="2">
    <source>
        <dbReference type="Proteomes" id="UP001199915"/>
    </source>
</evidence>
<reference evidence="1" key="1">
    <citation type="submission" date="2022-01" db="EMBL/GenBank/DDBJ databases">
        <title>Collection of gut derived symbiotic bacterial strains cultured from healthy donors.</title>
        <authorList>
            <person name="Lin H."/>
            <person name="Kohout C."/>
            <person name="Waligurski E."/>
            <person name="Pamer E.G."/>
        </authorList>
    </citation>
    <scope>NUCLEOTIDE SEQUENCE</scope>
    <source>
        <strain evidence="1">DFI.5.49</strain>
    </source>
</reference>
<comment type="caution">
    <text evidence="1">The sequence shown here is derived from an EMBL/GenBank/DDBJ whole genome shotgun (WGS) entry which is preliminary data.</text>
</comment>
<dbReference type="EMBL" id="JAKNFS010000032">
    <property type="protein sequence ID" value="MCG4767141.1"/>
    <property type="molecule type" value="Genomic_DNA"/>
</dbReference>
<gene>
    <name evidence="1" type="ORF">L0N21_16770</name>
</gene>
<accession>A0AAE3F6I8</accession>
<dbReference type="GeneID" id="79855336"/>
<evidence type="ECO:0000313" key="1">
    <source>
        <dbReference type="EMBL" id="MCG4767141.1"/>
    </source>
</evidence>
<protein>
    <submittedName>
        <fullName evidence="1">Uncharacterized protein</fullName>
    </submittedName>
</protein>
<name>A0AAE3F6I8_9FIRM</name>